<accession>A0A0D7A170</accession>
<feature type="region of interest" description="Disordered" evidence="1">
    <location>
        <begin position="630"/>
        <end position="651"/>
    </location>
</feature>
<dbReference type="OrthoDB" id="2357318at2759"/>
<reference evidence="2 3" key="1">
    <citation type="journal article" date="2015" name="Fungal Genet. Biol.">
        <title>Evolution of novel wood decay mechanisms in Agaricales revealed by the genome sequences of Fistulina hepatica and Cylindrobasidium torrendii.</title>
        <authorList>
            <person name="Floudas D."/>
            <person name="Held B.W."/>
            <person name="Riley R."/>
            <person name="Nagy L.G."/>
            <person name="Koehler G."/>
            <person name="Ransdell A.S."/>
            <person name="Younus H."/>
            <person name="Chow J."/>
            <person name="Chiniquy J."/>
            <person name="Lipzen A."/>
            <person name="Tritt A."/>
            <person name="Sun H."/>
            <person name="Haridas S."/>
            <person name="LaButti K."/>
            <person name="Ohm R.A."/>
            <person name="Kues U."/>
            <person name="Blanchette R.A."/>
            <person name="Grigoriev I.V."/>
            <person name="Minto R.E."/>
            <person name="Hibbett D.S."/>
        </authorList>
    </citation>
    <scope>NUCLEOTIDE SEQUENCE [LARGE SCALE GENOMIC DNA]</scope>
    <source>
        <strain evidence="2 3">ATCC 64428</strain>
    </source>
</reference>
<dbReference type="AlphaFoldDB" id="A0A0D7A170"/>
<organism evidence="2 3">
    <name type="scientific">Fistulina hepatica ATCC 64428</name>
    <dbReference type="NCBI Taxonomy" id="1128425"/>
    <lineage>
        <taxon>Eukaryota</taxon>
        <taxon>Fungi</taxon>
        <taxon>Dikarya</taxon>
        <taxon>Basidiomycota</taxon>
        <taxon>Agaricomycotina</taxon>
        <taxon>Agaricomycetes</taxon>
        <taxon>Agaricomycetidae</taxon>
        <taxon>Agaricales</taxon>
        <taxon>Fistulinaceae</taxon>
        <taxon>Fistulina</taxon>
    </lineage>
</organism>
<evidence type="ECO:0000313" key="2">
    <source>
        <dbReference type="EMBL" id="KIY44787.1"/>
    </source>
</evidence>
<proteinExistence type="predicted"/>
<name>A0A0D7A170_9AGAR</name>
<evidence type="ECO:0000256" key="1">
    <source>
        <dbReference type="SAM" id="MobiDB-lite"/>
    </source>
</evidence>
<dbReference type="EMBL" id="KN882065">
    <property type="protein sequence ID" value="KIY44787.1"/>
    <property type="molecule type" value="Genomic_DNA"/>
</dbReference>
<protein>
    <submittedName>
        <fullName evidence="2">Uncharacterized protein</fullName>
    </submittedName>
</protein>
<dbReference type="PANTHER" id="PTHR39214:SF1">
    <property type="entry name" value="MICROBODY (PEROXISOME) BIOGENESIS PROTEIN PEROXIN 8 (EUROFUNG)"/>
    <property type="match status" value="1"/>
</dbReference>
<evidence type="ECO:0000313" key="3">
    <source>
        <dbReference type="Proteomes" id="UP000054144"/>
    </source>
</evidence>
<keyword evidence="3" id="KW-1185">Reference proteome</keyword>
<sequence length="651" mass="70904">MSNREYSLLLSFLHEKAPHVELGTLQSALSFHLAHLSPTPTPLAASAVSSKYFASVSYTHERLQALSLAFRHAIHLRYRKESTEGSTLLTPSIASRLGSWLLAVLHGLQGGAPVLRLACCTGLLLGIEDIRVEADIQARHRSKVEHDVVLSIAEVMDMYSLVYNSAEPSEVESLSFSLILASQSLPLVPHDKLLALPLRDLARLLLLVVSTAFQRGQLLSSLNVSAAYTTDGAVHTRVITMLYVCQVMKVLRAMAGQVEQDWVDGPLSVDGVQIAPESQKLVASMWTILKTMLFAILMISDTVMTKVVYLPPGPLHVTLATTTLDALSHLSFVISHLGGVTSASGFVELKKTFYMALDVLASDTMQSDVFARRIISSRRGMNYTNRATLLHAKQAYVFSCIEQLIPVLSGGMIEEQVLPFCSQYINAPSHRESYESAHSVMLAIFSRAGAESTRGDTTAQSLASSPVDFAFVRQLVPFYAGCLIENSAADRLNATQLKLAYAALTRRAGTLWSSSAPSSPVEADNDALAWYCIELLVAAIVRYTGADPARAHRLSLALVACVPSLSLRLLPMALAEIQKIIESCGIDREAQRTELVGSLFKEILDNVGEREKAFTLEWWYASRFQASPAAEGSVSSHPVPVESKPSPAPRL</sequence>
<dbReference type="Proteomes" id="UP000054144">
    <property type="component" value="Unassembled WGS sequence"/>
</dbReference>
<dbReference type="InterPro" id="IPR055334">
    <property type="entry name" value="PEX8-like"/>
</dbReference>
<gene>
    <name evidence="2" type="ORF">FISHEDRAFT_50619</name>
</gene>
<dbReference type="PANTHER" id="PTHR39214">
    <property type="entry name" value="MICROBODY (PEROXISOME) BIOGENESIS PROTEIN PEROXIN 8 (EUROFUNG)"/>
    <property type="match status" value="1"/>
</dbReference>